<keyword evidence="3" id="KW-1003">Cell membrane</keyword>
<evidence type="ECO:0000313" key="13">
    <source>
        <dbReference type="Proteomes" id="UP000014760"/>
    </source>
</evidence>
<dbReference type="Pfam" id="PF13855">
    <property type="entry name" value="LRR_8"/>
    <property type="match status" value="1"/>
</dbReference>
<keyword evidence="10" id="KW-0407">Ion channel</keyword>
<dbReference type="PANTHER" id="PTHR46473:SF10">
    <property type="entry name" value="LD45603P-RELATED"/>
    <property type="match status" value="1"/>
</dbReference>
<evidence type="ECO:0000256" key="10">
    <source>
        <dbReference type="ARBA" id="ARBA00023303"/>
    </source>
</evidence>
<keyword evidence="6" id="KW-1133">Transmembrane helix</keyword>
<evidence type="ECO:0000256" key="6">
    <source>
        <dbReference type="ARBA" id="ARBA00022989"/>
    </source>
</evidence>
<dbReference type="InterPro" id="IPR032675">
    <property type="entry name" value="LRR_dom_sf"/>
</dbReference>
<evidence type="ECO:0000256" key="8">
    <source>
        <dbReference type="ARBA" id="ARBA00023136"/>
    </source>
</evidence>
<keyword evidence="8" id="KW-0472">Membrane</keyword>
<proteinExistence type="predicted"/>
<evidence type="ECO:0000256" key="9">
    <source>
        <dbReference type="ARBA" id="ARBA00023157"/>
    </source>
</evidence>
<dbReference type="STRING" id="283909.R7T424"/>
<dbReference type="EnsemblMetazoa" id="CapteT142359">
    <property type="protein sequence ID" value="CapteP142359"/>
    <property type="gene ID" value="CapteG142359"/>
</dbReference>
<dbReference type="PANTHER" id="PTHR46473">
    <property type="entry name" value="GH08155P"/>
    <property type="match status" value="1"/>
</dbReference>
<comment type="subcellular location">
    <subcellularLocation>
        <location evidence="1">Cell membrane</location>
        <topology evidence="1">Single-pass membrane protein</topology>
    </subcellularLocation>
</comment>
<dbReference type="GO" id="GO:0005886">
    <property type="term" value="C:plasma membrane"/>
    <property type="evidence" value="ECO:0007669"/>
    <property type="project" value="UniProtKB-SubCell"/>
</dbReference>
<evidence type="ECO:0000313" key="11">
    <source>
        <dbReference type="EMBL" id="ELT87568.1"/>
    </source>
</evidence>
<keyword evidence="5" id="KW-0732">Signal</keyword>
<keyword evidence="4" id="KW-0812">Transmembrane</keyword>
<evidence type="ECO:0008006" key="14">
    <source>
        <dbReference type="Google" id="ProtNLM"/>
    </source>
</evidence>
<keyword evidence="7" id="KW-0406">Ion transport</keyword>
<reference evidence="11 13" key="2">
    <citation type="journal article" date="2013" name="Nature">
        <title>Insights into bilaterian evolution from three spiralian genomes.</title>
        <authorList>
            <person name="Simakov O."/>
            <person name="Marletaz F."/>
            <person name="Cho S.J."/>
            <person name="Edsinger-Gonzales E."/>
            <person name="Havlak P."/>
            <person name="Hellsten U."/>
            <person name="Kuo D.H."/>
            <person name="Larsson T."/>
            <person name="Lv J."/>
            <person name="Arendt D."/>
            <person name="Savage R."/>
            <person name="Osoegawa K."/>
            <person name="de Jong P."/>
            <person name="Grimwood J."/>
            <person name="Chapman J.A."/>
            <person name="Shapiro H."/>
            <person name="Aerts A."/>
            <person name="Otillar R.P."/>
            <person name="Terry A.Y."/>
            <person name="Boore J.L."/>
            <person name="Grigoriev I.V."/>
            <person name="Lindberg D.R."/>
            <person name="Seaver E.C."/>
            <person name="Weisblat D.A."/>
            <person name="Putnam N.H."/>
            <person name="Rokhsar D.S."/>
        </authorList>
    </citation>
    <scope>NUCLEOTIDE SEQUENCE</scope>
    <source>
        <strain evidence="11 13">I ESC-2004</strain>
    </source>
</reference>
<dbReference type="SUPFAM" id="SSF52058">
    <property type="entry name" value="L domain-like"/>
    <property type="match status" value="1"/>
</dbReference>
<dbReference type="AlphaFoldDB" id="R7T424"/>
<keyword evidence="9" id="KW-1015">Disulfide bond</keyword>
<evidence type="ECO:0000256" key="3">
    <source>
        <dbReference type="ARBA" id="ARBA00022475"/>
    </source>
</evidence>
<dbReference type="InterPro" id="IPR001611">
    <property type="entry name" value="Leu-rich_rpt"/>
</dbReference>
<keyword evidence="2" id="KW-0813">Transport</keyword>
<evidence type="ECO:0000256" key="2">
    <source>
        <dbReference type="ARBA" id="ARBA00022448"/>
    </source>
</evidence>
<reference evidence="12" key="3">
    <citation type="submission" date="2015-06" db="UniProtKB">
        <authorList>
            <consortium name="EnsemblMetazoa"/>
        </authorList>
    </citation>
    <scope>IDENTIFICATION</scope>
</reference>
<gene>
    <name evidence="11" type="ORF">CAPTEDRAFT_142359</name>
</gene>
<organism evidence="11">
    <name type="scientific">Capitella teleta</name>
    <name type="common">Polychaete worm</name>
    <dbReference type="NCBI Taxonomy" id="283909"/>
    <lineage>
        <taxon>Eukaryota</taxon>
        <taxon>Metazoa</taxon>
        <taxon>Spiralia</taxon>
        <taxon>Lophotrochozoa</taxon>
        <taxon>Annelida</taxon>
        <taxon>Polychaeta</taxon>
        <taxon>Sedentaria</taxon>
        <taxon>Scolecida</taxon>
        <taxon>Capitellidae</taxon>
        <taxon>Capitella</taxon>
    </lineage>
</organism>
<reference evidence="13" key="1">
    <citation type="submission" date="2012-12" db="EMBL/GenBank/DDBJ databases">
        <authorList>
            <person name="Hellsten U."/>
            <person name="Grimwood J."/>
            <person name="Chapman J.A."/>
            <person name="Shapiro H."/>
            <person name="Aerts A."/>
            <person name="Otillar R.P."/>
            <person name="Terry A.Y."/>
            <person name="Boore J.L."/>
            <person name="Simakov O."/>
            <person name="Marletaz F."/>
            <person name="Cho S.-J."/>
            <person name="Edsinger-Gonzales E."/>
            <person name="Havlak P."/>
            <person name="Kuo D.-H."/>
            <person name="Larsson T."/>
            <person name="Lv J."/>
            <person name="Arendt D."/>
            <person name="Savage R."/>
            <person name="Osoegawa K."/>
            <person name="de Jong P."/>
            <person name="Lindberg D.R."/>
            <person name="Seaver E.C."/>
            <person name="Weisblat D.A."/>
            <person name="Putnam N.H."/>
            <person name="Grigoriev I.V."/>
            <person name="Rokhsar D.S."/>
        </authorList>
    </citation>
    <scope>NUCLEOTIDE SEQUENCE</scope>
    <source>
        <strain evidence="13">I ESC-2004</strain>
    </source>
</reference>
<evidence type="ECO:0000256" key="5">
    <source>
        <dbReference type="ARBA" id="ARBA00022729"/>
    </source>
</evidence>
<dbReference type="HOGENOM" id="CLU_2190483_0_0_1"/>
<dbReference type="InterPro" id="IPR051432">
    <property type="entry name" value="KCNMA1_auxiliary"/>
</dbReference>
<dbReference type="EMBL" id="KB312244">
    <property type="protein sequence ID" value="ELT87568.1"/>
    <property type="molecule type" value="Genomic_DNA"/>
</dbReference>
<evidence type="ECO:0000313" key="12">
    <source>
        <dbReference type="EnsemblMetazoa" id="CapteP142359"/>
    </source>
</evidence>
<protein>
    <recommendedName>
        <fullName evidence="14">LRRNT domain-containing protein</fullName>
    </recommendedName>
</protein>
<dbReference type="OMA" id="YIQGASF"/>
<dbReference type="Proteomes" id="UP000014760">
    <property type="component" value="Unassembled WGS sequence"/>
</dbReference>
<accession>R7T424</accession>
<dbReference type="GO" id="GO:0034220">
    <property type="term" value="P:monoatomic ion transmembrane transport"/>
    <property type="evidence" value="ECO:0007669"/>
    <property type="project" value="UniProtKB-KW"/>
</dbReference>
<sequence length="109" mass="12470">MVEVCQGNAVLCGICICRIKHVDCSGLELQSVPRNSYSSDTETLNLSNNNIIEIKEHDFDTYPAMKFLFLDHNQLRTIHNKALLSLRNLTYLDLSRNDLNIQVLEKSVF</sequence>
<feature type="non-terminal residue" evidence="11">
    <location>
        <position position="109"/>
    </location>
</feature>
<dbReference type="Gene3D" id="3.80.10.10">
    <property type="entry name" value="Ribonuclease Inhibitor"/>
    <property type="match status" value="1"/>
</dbReference>
<keyword evidence="13" id="KW-1185">Reference proteome</keyword>
<evidence type="ECO:0000256" key="7">
    <source>
        <dbReference type="ARBA" id="ARBA00023065"/>
    </source>
</evidence>
<name>R7T424_CAPTE</name>
<evidence type="ECO:0000256" key="1">
    <source>
        <dbReference type="ARBA" id="ARBA00004162"/>
    </source>
</evidence>
<dbReference type="EMBL" id="AMQN01015813">
    <property type="status" value="NOT_ANNOTATED_CDS"/>
    <property type="molecule type" value="Genomic_DNA"/>
</dbReference>
<evidence type="ECO:0000256" key="4">
    <source>
        <dbReference type="ARBA" id="ARBA00022692"/>
    </source>
</evidence>
<dbReference type="OrthoDB" id="676979at2759"/>